<protein>
    <submittedName>
        <fullName evidence="1">Uncharacterized protein</fullName>
    </submittedName>
</protein>
<evidence type="ECO:0000313" key="1">
    <source>
        <dbReference type="EMBL" id="JAD53891.1"/>
    </source>
</evidence>
<dbReference type="AlphaFoldDB" id="A0A0A9ARW5"/>
<reference evidence="1" key="1">
    <citation type="submission" date="2014-09" db="EMBL/GenBank/DDBJ databases">
        <authorList>
            <person name="Magalhaes I.L.F."/>
            <person name="Oliveira U."/>
            <person name="Santos F.R."/>
            <person name="Vidigal T.H.D.A."/>
            <person name="Brescovit A.D."/>
            <person name="Santos A.J."/>
        </authorList>
    </citation>
    <scope>NUCLEOTIDE SEQUENCE</scope>
    <source>
        <tissue evidence="1">Shoot tissue taken approximately 20 cm above the soil surface</tissue>
    </source>
</reference>
<organism evidence="1">
    <name type="scientific">Arundo donax</name>
    <name type="common">Giant reed</name>
    <name type="synonym">Donax arundinaceus</name>
    <dbReference type="NCBI Taxonomy" id="35708"/>
    <lineage>
        <taxon>Eukaryota</taxon>
        <taxon>Viridiplantae</taxon>
        <taxon>Streptophyta</taxon>
        <taxon>Embryophyta</taxon>
        <taxon>Tracheophyta</taxon>
        <taxon>Spermatophyta</taxon>
        <taxon>Magnoliopsida</taxon>
        <taxon>Liliopsida</taxon>
        <taxon>Poales</taxon>
        <taxon>Poaceae</taxon>
        <taxon>PACMAD clade</taxon>
        <taxon>Arundinoideae</taxon>
        <taxon>Arundineae</taxon>
        <taxon>Arundo</taxon>
    </lineage>
</organism>
<dbReference type="EMBL" id="GBRH01244004">
    <property type="protein sequence ID" value="JAD53891.1"/>
    <property type="molecule type" value="Transcribed_RNA"/>
</dbReference>
<reference evidence="1" key="2">
    <citation type="journal article" date="2015" name="Data Brief">
        <title>Shoot transcriptome of the giant reed, Arundo donax.</title>
        <authorList>
            <person name="Barrero R.A."/>
            <person name="Guerrero F.D."/>
            <person name="Moolhuijzen P."/>
            <person name="Goolsby J.A."/>
            <person name="Tidwell J."/>
            <person name="Bellgard S.E."/>
            <person name="Bellgard M.I."/>
        </authorList>
    </citation>
    <scope>NUCLEOTIDE SEQUENCE</scope>
    <source>
        <tissue evidence="1">Shoot tissue taken approximately 20 cm above the soil surface</tissue>
    </source>
</reference>
<name>A0A0A9ARW5_ARUDO</name>
<accession>A0A0A9ARW5</accession>
<proteinExistence type="predicted"/>
<sequence length="81" mass="8815">MEFSCDLLLSFSLHINLTYPTASCTSRLLHWLHRSLASSITAVCSMLSSLLLAGFLHGDDDLTGTHLIRAAPTSRSISEPI</sequence>